<feature type="binding site" evidence="5">
    <location>
        <position position="61"/>
    </location>
    <ligand>
        <name>substrate</name>
    </ligand>
</feature>
<organism evidence="8 9">
    <name type="scientific">Devosia pacifica</name>
    <dbReference type="NCBI Taxonomy" id="1335967"/>
    <lineage>
        <taxon>Bacteria</taxon>
        <taxon>Pseudomonadati</taxon>
        <taxon>Pseudomonadota</taxon>
        <taxon>Alphaproteobacteria</taxon>
        <taxon>Hyphomicrobiales</taxon>
        <taxon>Devosiaceae</taxon>
        <taxon>Devosia</taxon>
    </lineage>
</organism>
<dbReference type="InterPro" id="IPR027450">
    <property type="entry name" value="AlkB-like"/>
</dbReference>
<feature type="binding site" evidence="6">
    <location>
        <position position="122"/>
    </location>
    <ligand>
        <name>Fe cation</name>
        <dbReference type="ChEBI" id="CHEBI:24875"/>
        <note>catalytic</note>
    </ligand>
</feature>
<dbReference type="PROSITE" id="PS51471">
    <property type="entry name" value="FE2OG_OXY"/>
    <property type="match status" value="1"/>
</dbReference>
<dbReference type="EMBL" id="BMZE01000002">
    <property type="protein sequence ID" value="GHA23097.1"/>
    <property type="molecule type" value="Genomic_DNA"/>
</dbReference>
<dbReference type="Proteomes" id="UP000646579">
    <property type="component" value="Unassembled WGS sequence"/>
</dbReference>
<reference evidence="8" key="1">
    <citation type="journal article" date="2014" name="Int. J. Syst. Evol. Microbiol.">
        <title>Complete genome sequence of Corynebacterium casei LMG S-19264T (=DSM 44701T), isolated from a smear-ripened cheese.</title>
        <authorList>
            <consortium name="US DOE Joint Genome Institute (JGI-PGF)"/>
            <person name="Walter F."/>
            <person name="Albersmeier A."/>
            <person name="Kalinowski J."/>
            <person name="Ruckert C."/>
        </authorList>
    </citation>
    <scope>NUCLEOTIDE SEQUENCE</scope>
    <source>
        <strain evidence="8">KCTC 32437</strain>
    </source>
</reference>
<name>A0A918S5V2_9HYPH</name>
<dbReference type="AlphaFoldDB" id="A0A918S5V2"/>
<dbReference type="InterPro" id="IPR005123">
    <property type="entry name" value="Oxoglu/Fe-dep_dioxygenase_dom"/>
</dbReference>
<evidence type="ECO:0000256" key="6">
    <source>
        <dbReference type="PIRSR" id="PIRSR604574-2"/>
    </source>
</evidence>
<feature type="binding site" evidence="5">
    <location>
        <begin position="202"/>
        <end position="208"/>
    </location>
    <ligand>
        <name>2-oxoglutarate</name>
        <dbReference type="ChEBI" id="CHEBI:16810"/>
    </ligand>
</feature>
<reference evidence="8" key="2">
    <citation type="submission" date="2020-09" db="EMBL/GenBank/DDBJ databases">
        <authorList>
            <person name="Sun Q."/>
            <person name="Kim S."/>
        </authorList>
    </citation>
    <scope>NUCLEOTIDE SEQUENCE</scope>
    <source>
        <strain evidence="8">KCTC 32437</strain>
    </source>
</reference>
<feature type="domain" description="Fe2OG dioxygenase" evidence="7">
    <location>
        <begin position="102"/>
        <end position="211"/>
    </location>
</feature>
<feature type="binding site" evidence="5">
    <location>
        <position position="124"/>
    </location>
    <ligand>
        <name>substrate</name>
    </ligand>
</feature>
<protein>
    <submittedName>
        <fullName evidence="8">Alkylated DNA repair dioxygenase</fullName>
    </submittedName>
</protein>
<gene>
    <name evidence="8" type="ORF">GCM10007989_18220</name>
</gene>
<dbReference type="Pfam" id="PF13532">
    <property type="entry name" value="2OG-FeII_Oxy_2"/>
    <property type="match status" value="1"/>
</dbReference>
<dbReference type="Gene3D" id="2.60.120.590">
    <property type="entry name" value="Alpha-ketoglutarate-dependent dioxygenase AlkB-like"/>
    <property type="match status" value="1"/>
</dbReference>
<evidence type="ECO:0000313" key="9">
    <source>
        <dbReference type="Proteomes" id="UP000646579"/>
    </source>
</evidence>
<dbReference type="GO" id="GO:0035515">
    <property type="term" value="F:oxidative RNA demethylase activity"/>
    <property type="evidence" value="ECO:0007669"/>
    <property type="project" value="TreeGrafter"/>
</dbReference>
<dbReference type="InterPro" id="IPR037151">
    <property type="entry name" value="AlkB-like_sf"/>
</dbReference>
<dbReference type="GO" id="GO:0008198">
    <property type="term" value="F:ferrous iron binding"/>
    <property type="evidence" value="ECO:0007669"/>
    <property type="project" value="TreeGrafter"/>
</dbReference>
<comment type="cofactor">
    <cofactor evidence="6">
        <name>Fe(2+)</name>
        <dbReference type="ChEBI" id="CHEBI:29033"/>
    </cofactor>
    <text evidence="6">Binds 1 Fe(2+) ion per subunit.</text>
</comment>
<keyword evidence="1 6" id="KW-0479">Metal-binding</keyword>
<keyword evidence="2 8" id="KW-0223">Dioxygenase</keyword>
<dbReference type="GO" id="GO:0035516">
    <property type="term" value="F:broad specificity oxidative DNA demethylase activity"/>
    <property type="evidence" value="ECO:0007669"/>
    <property type="project" value="TreeGrafter"/>
</dbReference>
<evidence type="ECO:0000256" key="1">
    <source>
        <dbReference type="ARBA" id="ARBA00022723"/>
    </source>
</evidence>
<dbReference type="PANTHER" id="PTHR16557:SF2">
    <property type="entry name" value="NUCLEIC ACID DIOXYGENASE ALKBH1"/>
    <property type="match status" value="1"/>
</dbReference>
<feature type="binding site" evidence="6">
    <location>
        <position position="176"/>
    </location>
    <ligand>
        <name>Fe cation</name>
        <dbReference type="ChEBI" id="CHEBI:24875"/>
        <note>catalytic</note>
    </ligand>
</feature>
<keyword evidence="4 6" id="KW-0408">Iron</keyword>
<sequence length="219" mass="24511">MPDSPDLPESPFRCNLDEQQQYELLDAIAENLVVAPLYLPRMPRTGKPFSVRMSNCGPLGWVSDQQGGYRYQPTHPETGEPWPPMPKILHDLWVELSGYPEPPQACLINYYSEGTKMGLHQDKDEADFSAPVLSVSLGDTARFRIGGQSRKDRTTSFPLRSGDVMMLAGDQRLAYHGIDRVLAGSSRLLVERHPELFPEGGRINLTLRRVDPPSNQPSP</sequence>
<evidence type="ECO:0000313" key="8">
    <source>
        <dbReference type="EMBL" id="GHA23097.1"/>
    </source>
</evidence>
<dbReference type="RefSeq" id="WP_189425374.1">
    <property type="nucleotide sequence ID" value="NZ_BMZE01000002.1"/>
</dbReference>
<evidence type="ECO:0000259" key="7">
    <source>
        <dbReference type="PROSITE" id="PS51471"/>
    </source>
</evidence>
<evidence type="ECO:0000256" key="2">
    <source>
        <dbReference type="ARBA" id="ARBA00022964"/>
    </source>
</evidence>
<feature type="binding site" evidence="5">
    <location>
        <begin position="109"/>
        <end position="111"/>
    </location>
    <ligand>
        <name>2-oxoglutarate</name>
        <dbReference type="ChEBI" id="CHEBI:16810"/>
    </ligand>
</feature>
<feature type="binding site" evidence="5">
    <location>
        <begin position="69"/>
        <end position="71"/>
    </location>
    <ligand>
        <name>substrate</name>
    </ligand>
</feature>
<feature type="binding site" evidence="6">
    <location>
        <position position="120"/>
    </location>
    <ligand>
        <name>Fe cation</name>
        <dbReference type="ChEBI" id="CHEBI:24875"/>
        <note>catalytic</note>
    </ligand>
</feature>
<proteinExistence type="predicted"/>
<feature type="binding site" evidence="5">
    <location>
        <position position="150"/>
    </location>
    <ligand>
        <name>substrate</name>
    </ligand>
</feature>
<dbReference type="SUPFAM" id="SSF51197">
    <property type="entry name" value="Clavaminate synthase-like"/>
    <property type="match status" value="1"/>
</dbReference>
<evidence type="ECO:0000256" key="3">
    <source>
        <dbReference type="ARBA" id="ARBA00023002"/>
    </source>
</evidence>
<comment type="caution">
    <text evidence="8">The sequence shown here is derived from an EMBL/GenBank/DDBJ whole genome shotgun (WGS) entry which is preliminary data.</text>
</comment>
<evidence type="ECO:0000256" key="5">
    <source>
        <dbReference type="PIRSR" id="PIRSR604574-1"/>
    </source>
</evidence>
<evidence type="ECO:0000256" key="4">
    <source>
        <dbReference type="ARBA" id="ARBA00023004"/>
    </source>
</evidence>
<dbReference type="InterPro" id="IPR004574">
    <property type="entry name" value="Alkb"/>
</dbReference>
<dbReference type="GO" id="GO:0005737">
    <property type="term" value="C:cytoplasm"/>
    <property type="evidence" value="ECO:0007669"/>
    <property type="project" value="TreeGrafter"/>
</dbReference>
<dbReference type="PANTHER" id="PTHR16557">
    <property type="entry name" value="ALKYLATED DNA REPAIR PROTEIN ALKB-RELATED"/>
    <property type="match status" value="1"/>
</dbReference>
<keyword evidence="9" id="KW-1185">Reference proteome</keyword>
<accession>A0A918S5V2</accession>
<keyword evidence="3" id="KW-0560">Oxidoreductase</keyword>
<dbReference type="GO" id="GO:0035513">
    <property type="term" value="P:oxidative RNA demethylation"/>
    <property type="evidence" value="ECO:0007669"/>
    <property type="project" value="TreeGrafter"/>
</dbReference>